<feature type="domain" description="Pyrroline-5-carboxylate reductase catalytic N-terminal" evidence="2">
    <location>
        <begin position="5"/>
        <end position="103"/>
    </location>
</feature>
<dbReference type="GO" id="GO:0050661">
    <property type="term" value="F:NADP binding"/>
    <property type="evidence" value="ECO:0007669"/>
    <property type="project" value="InterPro"/>
</dbReference>
<reference evidence="3 4" key="1">
    <citation type="submission" date="2019-09" db="EMBL/GenBank/DDBJ databases">
        <title>Phylogeny of genus Pseudoclavibacter and closely related genus.</title>
        <authorList>
            <person name="Li Y."/>
        </authorList>
    </citation>
    <scope>NUCLEOTIDE SEQUENCE [LARGE SCALE GENOMIC DNA]</scope>
    <source>
        <strain evidence="3 4">KCTC 13959</strain>
    </source>
</reference>
<dbReference type="Gene3D" id="3.40.50.720">
    <property type="entry name" value="NAD(P)-binding Rossmann-like Domain"/>
    <property type="match status" value="1"/>
</dbReference>
<dbReference type="GO" id="GO:0005886">
    <property type="term" value="C:plasma membrane"/>
    <property type="evidence" value="ECO:0007669"/>
    <property type="project" value="TreeGrafter"/>
</dbReference>
<evidence type="ECO:0000313" key="3">
    <source>
        <dbReference type="EMBL" id="KAB1645155.1"/>
    </source>
</evidence>
<dbReference type="InterPro" id="IPR051267">
    <property type="entry name" value="STEAP_metalloreductase"/>
</dbReference>
<dbReference type="GO" id="GO:0052851">
    <property type="term" value="F:ferric-chelate reductase (NADPH) activity"/>
    <property type="evidence" value="ECO:0007669"/>
    <property type="project" value="TreeGrafter"/>
</dbReference>
<dbReference type="AlphaFoldDB" id="A0A7J5BFX6"/>
<dbReference type="SUPFAM" id="SSF51735">
    <property type="entry name" value="NAD(P)-binding Rossmann-fold domains"/>
    <property type="match status" value="1"/>
</dbReference>
<dbReference type="Proteomes" id="UP000433493">
    <property type="component" value="Unassembled WGS sequence"/>
</dbReference>
<gene>
    <name evidence="3" type="primary">npdG</name>
    <name evidence="3" type="ORF">F8O05_02555</name>
</gene>
<dbReference type="EMBL" id="WBKB01000001">
    <property type="protein sequence ID" value="KAB1645155.1"/>
    <property type="molecule type" value="Genomic_DNA"/>
</dbReference>
<dbReference type="InterPro" id="IPR028939">
    <property type="entry name" value="P5C_Rdtase_cat_N"/>
</dbReference>
<accession>A0A7J5BFX6</accession>
<protein>
    <submittedName>
        <fullName evidence="3">NADPH-dependent F420 reductase</fullName>
    </submittedName>
</protein>
<name>A0A7J5BFX6_9MICO</name>
<evidence type="ECO:0000259" key="2">
    <source>
        <dbReference type="Pfam" id="PF03807"/>
    </source>
</evidence>
<keyword evidence="1" id="KW-0560">Oxidoreductase</keyword>
<dbReference type="NCBIfam" id="TIGR01915">
    <property type="entry name" value="npdG"/>
    <property type="match status" value="1"/>
</dbReference>
<organism evidence="3 4">
    <name type="scientific">Gulosibacter chungangensis</name>
    <dbReference type="NCBI Taxonomy" id="979746"/>
    <lineage>
        <taxon>Bacteria</taxon>
        <taxon>Bacillati</taxon>
        <taxon>Actinomycetota</taxon>
        <taxon>Actinomycetes</taxon>
        <taxon>Micrococcales</taxon>
        <taxon>Microbacteriaceae</taxon>
        <taxon>Gulosibacter</taxon>
    </lineage>
</organism>
<evidence type="ECO:0000256" key="1">
    <source>
        <dbReference type="ARBA" id="ARBA00023002"/>
    </source>
</evidence>
<dbReference type="GO" id="GO:0070967">
    <property type="term" value="F:coenzyme F420 binding"/>
    <property type="evidence" value="ECO:0007669"/>
    <property type="project" value="InterPro"/>
</dbReference>
<dbReference type="OrthoDB" id="3194817at2"/>
<dbReference type="PANTHER" id="PTHR14239">
    <property type="entry name" value="DUDULIN-RELATED"/>
    <property type="match status" value="1"/>
</dbReference>
<dbReference type="InterPro" id="IPR036291">
    <property type="entry name" value="NAD(P)-bd_dom_sf"/>
</dbReference>
<dbReference type="PANTHER" id="PTHR14239:SF0">
    <property type="entry name" value="F420-DEPENDENT NADP REDUCTASE"/>
    <property type="match status" value="1"/>
</dbReference>
<comment type="caution">
    <text evidence="3">The sequence shown here is derived from an EMBL/GenBank/DDBJ whole genome shotgun (WGS) entry which is preliminary data.</text>
</comment>
<evidence type="ECO:0000313" key="4">
    <source>
        <dbReference type="Proteomes" id="UP000433493"/>
    </source>
</evidence>
<dbReference type="GO" id="GO:0006740">
    <property type="term" value="P:NADPH regeneration"/>
    <property type="evidence" value="ECO:0007669"/>
    <property type="project" value="InterPro"/>
</dbReference>
<dbReference type="Pfam" id="PF03807">
    <property type="entry name" value="F420_oxidored"/>
    <property type="match status" value="1"/>
</dbReference>
<dbReference type="InterPro" id="IPR010185">
    <property type="entry name" value="NpdG"/>
</dbReference>
<sequence length="233" mass="24501">MEKQTIAVLGGTGPQGKGLAYRFAKHGHSVIIGSRDEARGAETVAEIQARLGSASEVTAAANSAAAEAADVVVIAVPYKGHAPLLTEIASVLRGKVVIDCVNPLAFDQKGPHSLDVEERSAAEECQRLVPEAQVTGAFHLVSAVNLWSEDEYLDHEDILVCGDDKDAKAVVAELAATVSGRLGVDVGPLRMARYIEPLTAMIISINKKYKVRAGITISGLENSPLLQQAVPAS</sequence>
<dbReference type="GO" id="GO:0016651">
    <property type="term" value="F:oxidoreductase activity, acting on NAD(P)H"/>
    <property type="evidence" value="ECO:0007669"/>
    <property type="project" value="InterPro"/>
</dbReference>
<dbReference type="GO" id="GO:0008823">
    <property type="term" value="F:cupric reductase (NADH) activity"/>
    <property type="evidence" value="ECO:0007669"/>
    <property type="project" value="TreeGrafter"/>
</dbReference>
<keyword evidence="4" id="KW-1185">Reference proteome</keyword>
<dbReference type="GO" id="GO:0015677">
    <property type="term" value="P:copper ion import"/>
    <property type="evidence" value="ECO:0007669"/>
    <property type="project" value="TreeGrafter"/>
</dbReference>
<proteinExistence type="predicted"/>
<dbReference type="RefSeq" id="WP_158051165.1">
    <property type="nucleotide sequence ID" value="NZ_WBKB01000001.1"/>
</dbReference>